<proteinExistence type="predicted"/>
<dbReference type="EMBL" id="JARXVQ010000001">
    <property type="protein sequence ID" value="MDH6181877.1"/>
    <property type="molecule type" value="Genomic_DNA"/>
</dbReference>
<sequence>MEDSDKSPQSSPISRTESVRNAAPREVFVILTGVSGNLGDAVIRRRVLEWCRGLGRVHAYVGRTTPGWLGQLALSNDEVLYRAKDRRRWLKELLLHKRAPVLVFDPGEVPLGTEHLRSEIMFLGIVAMVRLKGGFIFRPPRAVGSVHPVVGWVYRTSSRLSNIVLWRETPSLERMRVGKISPDTAFGEPRTPGLPHGQRRVVIVSMRGKRPIPPAEWFEGIASFAKRHDYRIVAVSQVDEDEVRSAELAERFGGAAEYIPWGERSDKEQETSVRALYETAAIAISDRLHVLILAAKAGALPVEIAESPRPKVREHFRTVGIHSISYPIAGSAAEVDAFLEQQISRVEEISTLVDDAEAKLQLEIDNFRAAVKANRD</sequence>
<organism evidence="1 2">
    <name type="scientific">Antiquaquibacter oligotrophicus</name>
    <dbReference type="NCBI Taxonomy" id="2880260"/>
    <lineage>
        <taxon>Bacteria</taxon>
        <taxon>Bacillati</taxon>
        <taxon>Actinomycetota</taxon>
        <taxon>Actinomycetes</taxon>
        <taxon>Micrococcales</taxon>
        <taxon>Microbacteriaceae</taxon>
        <taxon>Antiquaquibacter</taxon>
    </lineage>
</organism>
<gene>
    <name evidence="1" type="ORF">M2152_002059</name>
</gene>
<name>A0ABT6KRQ0_9MICO</name>
<comment type="caution">
    <text evidence="1">The sequence shown here is derived from an EMBL/GenBank/DDBJ whole genome shotgun (WGS) entry which is preliminary data.</text>
</comment>
<evidence type="ECO:0008006" key="3">
    <source>
        <dbReference type="Google" id="ProtNLM"/>
    </source>
</evidence>
<evidence type="ECO:0000313" key="1">
    <source>
        <dbReference type="EMBL" id="MDH6181877.1"/>
    </source>
</evidence>
<protein>
    <recommendedName>
        <fullName evidence="3">Polysaccharide pyruvyl transferase WcaK-like protein</fullName>
    </recommendedName>
</protein>
<dbReference type="RefSeq" id="WP_322134175.1">
    <property type="nucleotide sequence ID" value="NZ_CP085036.1"/>
</dbReference>
<dbReference type="Proteomes" id="UP001160142">
    <property type="component" value="Unassembled WGS sequence"/>
</dbReference>
<evidence type="ECO:0000313" key="2">
    <source>
        <dbReference type="Proteomes" id="UP001160142"/>
    </source>
</evidence>
<reference evidence="1 2" key="1">
    <citation type="submission" date="2023-04" db="EMBL/GenBank/DDBJ databases">
        <title>Genome Encyclopedia of Bacteria and Archaea VI: Functional Genomics of Type Strains.</title>
        <authorList>
            <person name="Whitman W."/>
        </authorList>
    </citation>
    <scope>NUCLEOTIDE SEQUENCE [LARGE SCALE GENOMIC DNA]</scope>
    <source>
        <strain evidence="1 2">SG_E_30_P1</strain>
    </source>
</reference>
<keyword evidence="2" id="KW-1185">Reference proteome</keyword>
<accession>A0ABT6KRQ0</accession>